<comment type="similarity">
    <text evidence="2 10">Belongs to the carbohydrate kinase PfkB family.</text>
</comment>
<keyword evidence="8 10" id="KW-0067">ATP-binding</keyword>
<dbReference type="GO" id="GO:0006144">
    <property type="term" value="P:purine nucleobase metabolic process"/>
    <property type="evidence" value="ECO:0007669"/>
    <property type="project" value="TreeGrafter"/>
</dbReference>
<protein>
    <recommendedName>
        <fullName evidence="3 10">Adenosine kinase</fullName>
        <shortName evidence="10">AK</shortName>
        <ecNumber evidence="3 10">2.7.1.20</ecNumber>
    </recommendedName>
    <alternativeName>
        <fullName evidence="10">Adenosine 5'-phosphotransferase</fullName>
    </alternativeName>
</protein>
<dbReference type="Proteomes" id="UP000198287">
    <property type="component" value="Unassembled WGS sequence"/>
</dbReference>
<gene>
    <name evidence="12" type="ORF">Fcan01_21480</name>
</gene>
<dbReference type="PANTHER" id="PTHR45769">
    <property type="entry name" value="ADENOSINE KINASE"/>
    <property type="match status" value="1"/>
</dbReference>
<dbReference type="OMA" id="CPVLCFQ"/>
<keyword evidence="13" id="KW-1185">Reference proteome</keyword>
<keyword evidence="5 10" id="KW-0660">Purine salvage</keyword>
<proteinExistence type="inferred from homology"/>
<dbReference type="AlphaFoldDB" id="A0A226DDW8"/>
<keyword evidence="4 10" id="KW-0808">Transferase</keyword>
<evidence type="ECO:0000256" key="6">
    <source>
        <dbReference type="ARBA" id="ARBA00022741"/>
    </source>
</evidence>
<dbReference type="Pfam" id="PF00294">
    <property type="entry name" value="PfkB"/>
    <property type="match status" value="1"/>
</dbReference>
<comment type="subunit">
    <text evidence="10">Monomer.</text>
</comment>
<dbReference type="GO" id="GO:0005829">
    <property type="term" value="C:cytosol"/>
    <property type="evidence" value="ECO:0007669"/>
    <property type="project" value="TreeGrafter"/>
</dbReference>
<feature type="domain" description="Carbohydrate kinase PfkB" evidence="11">
    <location>
        <begin position="61"/>
        <end position="338"/>
    </location>
</feature>
<evidence type="ECO:0000256" key="4">
    <source>
        <dbReference type="ARBA" id="ARBA00022679"/>
    </source>
</evidence>
<keyword evidence="7 10" id="KW-0418">Kinase</keyword>
<dbReference type="GO" id="GO:0004001">
    <property type="term" value="F:adenosine kinase activity"/>
    <property type="evidence" value="ECO:0007669"/>
    <property type="project" value="UniProtKB-UniRule"/>
</dbReference>
<sequence length="345" mass="37854">MMMGTDPEPQKSIVAFGNVLLDMIVPVEGDFLDKNGLQPDTTTLAENESHLRIFDQVQDGTYAIQYSPGGCAANSVRVAQWILRSSATVFVGAVGDDDESKKLVDLLRQDGTIVKCQHVTKSPTGRCAVLINGTSRTLVTQLGASVHFNFEKFMNDDFSYVVENARVIYISGYFLRVCIRTVRTVAEIMASKSTHLVVNLNAVWVVETLFDQILEIFPYMDFVIANQLEAKAMANMLNLKSTDVAEIAKFISQMPKKFATSRVVLITRGEDSLVVAKDDQVLHFPTVKANIVDTNGAGDAFAGGFLAGLLKGDDLYECVKCGLWAASKIIQQIGCNFPKDLSYPD</sequence>
<keyword evidence="10" id="KW-0460">Magnesium</keyword>
<reference evidence="12 13" key="1">
    <citation type="submission" date="2015-12" db="EMBL/GenBank/DDBJ databases">
        <title>The genome of Folsomia candida.</title>
        <authorList>
            <person name="Faddeeva A."/>
            <person name="Derks M.F."/>
            <person name="Anvar Y."/>
            <person name="Smit S."/>
            <person name="Van Straalen N."/>
            <person name="Roelofs D."/>
        </authorList>
    </citation>
    <scope>NUCLEOTIDE SEQUENCE [LARGE SCALE GENOMIC DNA]</scope>
    <source>
        <strain evidence="12 13">VU population</strain>
        <tissue evidence="12">Whole body</tissue>
    </source>
</reference>
<dbReference type="InterPro" id="IPR029056">
    <property type="entry name" value="Ribokinase-like"/>
</dbReference>
<dbReference type="PANTHER" id="PTHR45769:SF3">
    <property type="entry name" value="ADENOSINE KINASE"/>
    <property type="match status" value="1"/>
</dbReference>
<dbReference type="GO" id="GO:0005524">
    <property type="term" value="F:ATP binding"/>
    <property type="evidence" value="ECO:0007669"/>
    <property type="project" value="UniProtKB-UniRule"/>
</dbReference>
<dbReference type="STRING" id="158441.A0A226DDW8"/>
<dbReference type="PRINTS" id="PR00989">
    <property type="entry name" value="ADENOKINASE"/>
</dbReference>
<comment type="catalytic activity">
    <reaction evidence="10">
        <text>adenosine + ATP = AMP + ADP + H(+)</text>
        <dbReference type="Rhea" id="RHEA:20824"/>
        <dbReference type="ChEBI" id="CHEBI:15378"/>
        <dbReference type="ChEBI" id="CHEBI:16335"/>
        <dbReference type="ChEBI" id="CHEBI:30616"/>
        <dbReference type="ChEBI" id="CHEBI:456215"/>
        <dbReference type="ChEBI" id="CHEBI:456216"/>
        <dbReference type="EC" id="2.7.1.20"/>
    </reaction>
</comment>
<comment type="pathway">
    <text evidence="1 10">Purine metabolism; AMP biosynthesis via salvage pathway; AMP from adenosine: step 1/1.</text>
</comment>
<comment type="caution">
    <text evidence="12">The sequence shown here is derived from an EMBL/GenBank/DDBJ whole genome shotgun (WGS) entry which is preliminary data.</text>
</comment>
<dbReference type="Gene3D" id="3.30.1110.10">
    <property type="match status" value="1"/>
</dbReference>
<keyword evidence="6 10" id="KW-0547">Nucleotide-binding</keyword>
<evidence type="ECO:0000256" key="3">
    <source>
        <dbReference type="ARBA" id="ARBA00012119"/>
    </source>
</evidence>
<dbReference type="SUPFAM" id="SSF53613">
    <property type="entry name" value="Ribokinase-like"/>
    <property type="match status" value="1"/>
</dbReference>
<comment type="function">
    <text evidence="10">ATP dependent phosphorylation of adenosine and other related nucleoside analogs to monophosphate derivatives.</text>
</comment>
<dbReference type="GO" id="GO:0044209">
    <property type="term" value="P:AMP salvage"/>
    <property type="evidence" value="ECO:0007669"/>
    <property type="project" value="UniProtKB-UniRule"/>
</dbReference>
<comment type="subcellular location">
    <subcellularLocation>
        <location evidence="10">Nucleus</location>
    </subcellularLocation>
</comment>
<evidence type="ECO:0000256" key="1">
    <source>
        <dbReference type="ARBA" id="ARBA00004801"/>
    </source>
</evidence>
<evidence type="ECO:0000313" key="12">
    <source>
        <dbReference type="EMBL" id="OXA43795.1"/>
    </source>
</evidence>
<evidence type="ECO:0000259" key="11">
    <source>
        <dbReference type="Pfam" id="PF00294"/>
    </source>
</evidence>
<evidence type="ECO:0000256" key="9">
    <source>
        <dbReference type="PIRSR" id="PIRSR601805-1"/>
    </source>
</evidence>
<dbReference type="EMBL" id="LNIX01000021">
    <property type="protein sequence ID" value="OXA43795.1"/>
    <property type="molecule type" value="Genomic_DNA"/>
</dbReference>
<dbReference type="CDD" id="cd01168">
    <property type="entry name" value="adenosine_kinase"/>
    <property type="match status" value="1"/>
</dbReference>
<dbReference type="Gene3D" id="3.40.1190.20">
    <property type="match status" value="1"/>
</dbReference>
<evidence type="ECO:0000256" key="8">
    <source>
        <dbReference type="ARBA" id="ARBA00022840"/>
    </source>
</evidence>
<comment type="cofactor">
    <cofactor evidence="10">
        <name>Mg(2+)</name>
        <dbReference type="ChEBI" id="CHEBI:18420"/>
    </cofactor>
    <text evidence="10">Binds 3 Mg(2+) ions per subunit.</text>
</comment>
<dbReference type="GO" id="GO:0006166">
    <property type="term" value="P:purine ribonucleoside salvage"/>
    <property type="evidence" value="ECO:0007669"/>
    <property type="project" value="UniProtKB-KW"/>
</dbReference>
<evidence type="ECO:0000313" key="13">
    <source>
        <dbReference type="Proteomes" id="UP000198287"/>
    </source>
</evidence>
<evidence type="ECO:0000256" key="7">
    <source>
        <dbReference type="ARBA" id="ARBA00022777"/>
    </source>
</evidence>
<dbReference type="UniPathway" id="UPA00588">
    <property type="reaction ID" value="UER00659"/>
</dbReference>
<dbReference type="InterPro" id="IPR001805">
    <property type="entry name" value="Adenokinase"/>
</dbReference>
<dbReference type="InterPro" id="IPR002173">
    <property type="entry name" value="Carboh/pur_kinase_PfkB_CS"/>
</dbReference>
<organism evidence="12 13">
    <name type="scientific">Folsomia candida</name>
    <name type="common">Springtail</name>
    <dbReference type="NCBI Taxonomy" id="158441"/>
    <lineage>
        <taxon>Eukaryota</taxon>
        <taxon>Metazoa</taxon>
        <taxon>Ecdysozoa</taxon>
        <taxon>Arthropoda</taxon>
        <taxon>Hexapoda</taxon>
        <taxon>Collembola</taxon>
        <taxon>Entomobryomorpha</taxon>
        <taxon>Isotomoidea</taxon>
        <taxon>Isotomidae</taxon>
        <taxon>Proisotominae</taxon>
        <taxon>Folsomia</taxon>
    </lineage>
</organism>
<feature type="active site" description="Proton acceptor" evidence="9">
    <location>
        <position position="299"/>
    </location>
</feature>
<name>A0A226DDW8_FOLCA</name>
<accession>A0A226DDW8</accession>
<evidence type="ECO:0000256" key="10">
    <source>
        <dbReference type="RuleBase" id="RU368116"/>
    </source>
</evidence>
<evidence type="ECO:0000256" key="5">
    <source>
        <dbReference type="ARBA" id="ARBA00022726"/>
    </source>
</evidence>
<dbReference type="OrthoDB" id="432447at2759"/>
<dbReference type="PROSITE" id="PS00584">
    <property type="entry name" value="PFKB_KINASES_2"/>
    <property type="match status" value="1"/>
</dbReference>
<dbReference type="InterPro" id="IPR011611">
    <property type="entry name" value="PfkB_dom"/>
</dbReference>
<evidence type="ECO:0000256" key="2">
    <source>
        <dbReference type="ARBA" id="ARBA00010688"/>
    </source>
</evidence>
<dbReference type="GO" id="GO:0005634">
    <property type="term" value="C:nucleus"/>
    <property type="evidence" value="ECO:0007669"/>
    <property type="project" value="UniProtKB-SubCell"/>
</dbReference>
<keyword evidence="10" id="KW-0539">Nucleus</keyword>
<dbReference type="EC" id="2.7.1.20" evidence="3 10"/>